<evidence type="ECO:0000256" key="1">
    <source>
        <dbReference type="SAM" id="MobiDB-lite"/>
    </source>
</evidence>
<name>A0A409YYQ2_9AGAR</name>
<organism evidence="2 3">
    <name type="scientific">Panaeolus cyanescens</name>
    <dbReference type="NCBI Taxonomy" id="181874"/>
    <lineage>
        <taxon>Eukaryota</taxon>
        <taxon>Fungi</taxon>
        <taxon>Dikarya</taxon>
        <taxon>Basidiomycota</taxon>
        <taxon>Agaricomycotina</taxon>
        <taxon>Agaricomycetes</taxon>
        <taxon>Agaricomycetidae</taxon>
        <taxon>Agaricales</taxon>
        <taxon>Agaricineae</taxon>
        <taxon>Galeropsidaceae</taxon>
        <taxon>Panaeolus</taxon>
    </lineage>
</organism>
<reference evidence="2 3" key="1">
    <citation type="journal article" date="2018" name="Evol. Lett.">
        <title>Horizontal gene cluster transfer increased hallucinogenic mushroom diversity.</title>
        <authorList>
            <person name="Reynolds H.T."/>
            <person name="Vijayakumar V."/>
            <person name="Gluck-Thaler E."/>
            <person name="Korotkin H.B."/>
            <person name="Matheny P.B."/>
            <person name="Slot J.C."/>
        </authorList>
    </citation>
    <scope>NUCLEOTIDE SEQUENCE [LARGE SCALE GENOMIC DNA]</scope>
    <source>
        <strain evidence="2 3">2629</strain>
    </source>
</reference>
<dbReference type="OrthoDB" id="3118031at2759"/>
<sequence>MWNLAYGETTQKRAHSNYDQLQNEIWKVDAYVVKDFISQGSRIVKFDNTRESAISAMNESLREVKYGYFEIERTAIKVRPSPTQGSPIEDHVAFVKRENIEAQLETYLGDSDSDSELKAILETQLKETNEDLLRFQHQLEELGPLTKVSPPPALQPKAPPQNPVRLRRVERLHR</sequence>
<evidence type="ECO:0000313" key="3">
    <source>
        <dbReference type="Proteomes" id="UP000284842"/>
    </source>
</evidence>
<dbReference type="EMBL" id="NHTK01000122">
    <property type="protein sequence ID" value="PPR08150.1"/>
    <property type="molecule type" value="Genomic_DNA"/>
</dbReference>
<feature type="compositionally biased region" description="Basic residues" evidence="1">
    <location>
        <begin position="165"/>
        <end position="174"/>
    </location>
</feature>
<dbReference type="AlphaFoldDB" id="A0A409YYQ2"/>
<accession>A0A409YYQ2</accession>
<gene>
    <name evidence="2" type="ORF">CVT24_012449</name>
</gene>
<feature type="compositionally biased region" description="Pro residues" evidence="1">
    <location>
        <begin position="149"/>
        <end position="162"/>
    </location>
</feature>
<evidence type="ECO:0000313" key="2">
    <source>
        <dbReference type="EMBL" id="PPR08150.1"/>
    </source>
</evidence>
<comment type="caution">
    <text evidence="2">The sequence shown here is derived from an EMBL/GenBank/DDBJ whole genome shotgun (WGS) entry which is preliminary data.</text>
</comment>
<proteinExistence type="predicted"/>
<keyword evidence="3" id="KW-1185">Reference proteome</keyword>
<feature type="region of interest" description="Disordered" evidence="1">
    <location>
        <begin position="144"/>
        <end position="174"/>
    </location>
</feature>
<dbReference type="InParanoid" id="A0A409YYQ2"/>
<dbReference type="Proteomes" id="UP000284842">
    <property type="component" value="Unassembled WGS sequence"/>
</dbReference>
<protein>
    <submittedName>
        <fullName evidence="2">Uncharacterized protein</fullName>
    </submittedName>
</protein>